<dbReference type="GO" id="GO:0003677">
    <property type="term" value="F:DNA binding"/>
    <property type="evidence" value="ECO:0007669"/>
    <property type="project" value="InterPro"/>
</dbReference>
<organism evidence="7 8">
    <name type="scientific">Saccharothrix syringae</name>
    <name type="common">Nocardiopsis syringae</name>
    <dbReference type="NCBI Taxonomy" id="103733"/>
    <lineage>
        <taxon>Bacteria</taxon>
        <taxon>Bacillati</taxon>
        <taxon>Actinomycetota</taxon>
        <taxon>Actinomycetes</taxon>
        <taxon>Pseudonocardiales</taxon>
        <taxon>Pseudonocardiaceae</taxon>
        <taxon>Saccharothrix</taxon>
    </lineage>
</organism>
<protein>
    <submittedName>
        <fullName evidence="7">Sigma-70 family RNA polymerase sigma factor</fullName>
    </submittedName>
</protein>
<accession>A0A5Q0HFQ2</accession>
<feature type="domain" description="RNA polymerase sigma factor 70 region 4 type 2" evidence="6">
    <location>
        <begin position="128"/>
        <end position="179"/>
    </location>
</feature>
<dbReference type="Gene3D" id="1.10.1740.10">
    <property type="match status" value="1"/>
</dbReference>
<dbReference type="SUPFAM" id="SSF88946">
    <property type="entry name" value="Sigma2 domain of RNA polymerase sigma factors"/>
    <property type="match status" value="1"/>
</dbReference>
<dbReference type="InterPro" id="IPR013325">
    <property type="entry name" value="RNA_pol_sigma_r2"/>
</dbReference>
<dbReference type="InterPro" id="IPR007627">
    <property type="entry name" value="RNA_pol_sigma70_r2"/>
</dbReference>
<dbReference type="GO" id="GO:0006352">
    <property type="term" value="P:DNA-templated transcription initiation"/>
    <property type="evidence" value="ECO:0007669"/>
    <property type="project" value="InterPro"/>
</dbReference>
<feature type="domain" description="RNA polymerase sigma-70 region 2" evidence="5">
    <location>
        <begin position="25"/>
        <end position="93"/>
    </location>
</feature>
<gene>
    <name evidence="7" type="ORF">EKG83_22940</name>
</gene>
<dbReference type="OrthoDB" id="5518337at2"/>
<dbReference type="SUPFAM" id="SSF88659">
    <property type="entry name" value="Sigma3 and sigma4 domains of RNA polymerase sigma factors"/>
    <property type="match status" value="1"/>
</dbReference>
<dbReference type="InterPro" id="IPR013324">
    <property type="entry name" value="RNA_pol_sigma_r3/r4-like"/>
</dbReference>
<evidence type="ECO:0000256" key="2">
    <source>
        <dbReference type="ARBA" id="ARBA00023015"/>
    </source>
</evidence>
<sequence length="187" mass="20842">MAGEHDPPGDAELWRRGDRDSFGVLFERHVEAVWNYSYRLTGSWEQAQDITSATFLTAWRTRADAPLVRDSALPILYGIAGNLVRTAHRGRARRTRLRLRLAGPGDTAVPDHADAVAHRVDERERLRRVVAEIGRLPRAQRAVAELCLLGELPVADAARHLGVSEVTVRANLSRARARLRGSAEDTR</sequence>
<proteinExistence type="inferred from homology"/>
<keyword evidence="8" id="KW-1185">Reference proteome</keyword>
<keyword evidence="2" id="KW-0805">Transcription regulation</keyword>
<keyword evidence="3" id="KW-0731">Sigma factor</keyword>
<evidence type="ECO:0000256" key="3">
    <source>
        <dbReference type="ARBA" id="ARBA00023082"/>
    </source>
</evidence>
<dbReference type="PANTHER" id="PTHR43133">
    <property type="entry name" value="RNA POLYMERASE ECF-TYPE SIGMA FACTO"/>
    <property type="match status" value="1"/>
</dbReference>
<dbReference type="EMBL" id="CP034550">
    <property type="protein sequence ID" value="QFZ24432.1"/>
    <property type="molecule type" value="Genomic_DNA"/>
</dbReference>
<dbReference type="InterPro" id="IPR039425">
    <property type="entry name" value="RNA_pol_sigma-70-like"/>
</dbReference>
<dbReference type="Gene3D" id="1.10.10.10">
    <property type="entry name" value="Winged helix-like DNA-binding domain superfamily/Winged helix DNA-binding domain"/>
    <property type="match status" value="1"/>
</dbReference>
<evidence type="ECO:0000313" key="7">
    <source>
        <dbReference type="EMBL" id="QFZ24432.1"/>
    </source>
</evidence>
<reference evidence="8" key="1">
    <citation type="journal article" date="2021" name="Curr. Microbiol.">
        <title>Complete genome of nocamycin-producing strain Saccharothrix syringae NRRL B-16468 reveals the biosynthetic potential for secondary metabolites.</title>
        <authorList>
            <person name="Mo X."/>
            <person name="Yang S."/>
        </authorList>
    </citation>
    <scope>NUCLEOTIDE SEQUENCE [LARGE SCALE GENOMIC DNA]</scope>
    <source>
        <strain evidence="8">ATCC 51364 / DSM 43886 / JCM 6844 / KCTC 9398 / NBRC 14523 / NRRL B-16468 / INA 2240</strain>
    </source>
</reference>
<evidence type="ECO:0000256" key="1">
    <source>
        <dbReference type="ARBA" id="ARBA00010641"/>
    </source>
</evidence>
<dbReference type="KEGG" id="ssyi:EKG83_22940"/>
<evidence type="ECO:0000259" key="6">
    <source>
        <dbReference type="Pfam" id="PF08281"/>
    </source>
</evidence>
<dbReference type="NCBIfam" id="TIGR02937">
    <property type="entry name" value="sigma70-ECF"/>
    <property type="match status" value="1"/>
</dbReference>
<keyword evidence="4" id="KW-0804">Transcription</keyword>
<dbReference type="InterPro" id="IPR013249">
    <property type="entry name" value="RNA_pol_sigma70_r4_t2"/>
</dbReference>
<evidence type="ECO:0000313" key="8">
    <source>
        <dbReference type="Proteomes" id="UP000325787"/>
    </source>
</evidence>
<evidence type="ECO:0000259" key="5">
    <source>
        <dbReference type="Pfam" id="PF04542"/>
    </source>
</evidence>
<name>A0A5Q0HFQ2_SACSY</name>
<dbReference type="Proteomes" id="UP000325787">
    <property type="component" value="Chromosome"/>
</dbReference>
<comment type="similarity">
    <text evidence="1">Belongs to the sigma-70 factor family. ECF subfamily.</text>
</comment>
<dbReference type="GO" id="GO:0016987">
    <property type="term" value="F:sigma factor activity"/>
    <property type="evidence" value="ECO:0007669"/>
    <property type="project" value="UniProtKB-KW"/>
</dbReference>
<dbReference type="PANTHER" id="PTHR43133:SF25">
    <property type="entry name" value="RNA POLYMERASE SIGMA FACTOR RFAY-RELATED"/>
    <property type="match status" value="1"/>
</dbReference>
<dbReference type="AlphaFoldDB" id="A0A5Q0HFQ2"/>
<dbReference type="InterPro" id="IPR014284">
    <property type="entry name" value="RNA_pol_sigma-70_dom"/>
</dbReference>
<dbReference type="Pfam" id="PF08281">
    <property type="entry name" value="Sigma70_r4_2"/>
    <property type="match status" value="1"/>
</dbReference>
<dbReference type="InterPro" id="IPR036388">
    <property type="entry name" value="WH-like_DNA-bd_sf"/>
</dbReference>
<evidence type="ECO:0000256" key="4">
    <source>
        <dbReference type="ARBA" id="ARBA00023163"/>
    </source>
</evidence>
<dbReference type="Pfam" id="PF04542">
    <property type="entry name" value="Sigma70_r2"/>
    <property type="match status" value="1"/>
</dbReference>